<dbReference type="OrthoDB" id="9808690at2"/>
<dbReference type="Pfam" id="PF07853">
    <property type="entry name" value="DUF1648"/>
    <property type="match status" value="1"/>
</dbReference>
<feature type="transmembrane region" description="Helical" evidence="1">
    <location>
        <begin position="52"/>
        <end position="73"/>
    </location>
</feature>
<dbReference type="GO" id="GO:0009636">
    <property type="term" value="P:response to toxic substance"/>
    <property type="evidence" value="ECO:0007669"/>
    <property type="project" value="TreeGrafter"/>
</dbReference>
<feature type="transmembrane region" description="Helical" evidence="1">
    <location>
        <begin position="187"/>
        <end position="207"/>
    </location>
</feature>
<evidence type="ECO:0000256" key="1">
    <source>
        <dbReference type="SAM" id="Phobius"/>
    </source>
</evidence>
<dbReference type="RefSeq" id="WP_066331935.1">
    <property type="nucleotide sequence ID" value="NZ_CP017688.1"/>
</dbReference>
<dbReference type="PANTHER" id="PTHR37810">
    <property type="entry name" value="IMMUNITY PROTEIN SDPI"/>
    <property type="match status" value="1"/>
</dbReference>
<sequence length="219" mass="25188">MNKYLKESILWAFVALPYVYLTTIWNKLPEQVPTHFNIEGIANDWSSKTTLLFIPGALGIGIYFLMLIIPILDPKKKIQQMGDKYYTLRFMLTIFFSLLATYLLYASDTGSLKNPNMLFALIGVLFAMLGNYFQTVRPNYFIGIRTPWTLENEQVWKSTHRLGGRIWIVGGVLIAILAFFINNNHLFAIIFGVIISLIIIVPVVFSYTEFKKEKNTLDQ</sequence>
<dbReference type="PIRSF" id="PIRSF038959">
    <property type="entry name" value="SdpI"/>
    <property type="match status" value="1"/>
</dbReference>
<comment type="caution">
    <text evidence="3">The sequence shown here is derived from an EMBL/GenBank/DDBJ whole genome shotgun (WGS) entry which is preliminary data.</text>
</comment>
<dbReference type="InterPro" id="IPR012867">
    <property type="entry name" value="DUF1648"/>
</dbReference>
<keyword evidence="1" id="KW-0812">Transmembrane</keyword>
<proteinExistence type="predicted"/>
<feature type="domain" description="DUF1648" evidence="2">
    <location>
        <begin position="13"/>
        <end position="56"/>
    </location>
</feature>
<dbReference type="Pfam" id="PF13630">
    <property type="entry name" value="SdpI"/>
    <property type="match status" value="1"/>
</dbReference>
<evidence type="ECO:0000313" key="4">
    <source>
        <dbReference type="Proteomes" id="UP000093510"/>
    </source>
</evidence>
<keyword evidence="4" id="KW-1185">Reference proteome</keyword>
<dbReference type="InterPro" id="IPR025962">
    <property type="entry name" value="SdpI/YhfL"/>
</dbReference>
<feature type="transmembrane region" description="Helical" evidence="1">
    <location>
        <begin position="162"/>
        <end position="181"/>
    </location>
</feature>
<keyword evidence="1" id="KW-0472">Membrane</keyword>
<dbReference type="EMBL" id="LVEP01000009">
    <property type="protein sequence ID" value="OCB78448.1"/>
    <property type="molecule type" value="Genomic_DNA"/>
</dbReference>
<feature type="transmembrane region" description="Helical" evidence="1">
    <location>
        <begin position="9"/>
        <end position="26"/>
    </location>
</feature>
<feature type="transmembrane region" description="Helical" evidence="1">
    <location>
        <begin position="85"/>
        <end position="105"/>
    </location>
</feature>
<gene>
    <name evidence="3" type="ORF">LPBF_02215</name>
</gene>
<evidence type="ECO:0000313" key="3">
    <source>
        <dbReference type="EMBL" id="OCB78448.1"/>
    </source>
</evidence>
<reference evidence="3 4" key="1">
    <citation type="submission" date="2016-03" db="EMBL/GenBank/DDBJ databases">
        <authorList>
            <person name="Ploux O."/>
        </authorList>
    </citation>
    <scope>NUCLEOTIDE SEQUENCE [LARGE SCALE GENOMIC DNA]</scope>
    <source>
        <strain evidence="3 4">LPB0076</strain>
    </source>
</reference>
<dbReference type="AlphaFoldDB" id="A0A1B9E989"/>
<dbReference type="PANTHER" id="PTHR37810:SF5">
    <property type="entry name" value="IMMUNITY PROTEIN SDPI"/>
    <property type="match status" value="1"/>
</dbReference>
<organism evidence="3 4">
    <name type="scientific">Flavobacterium crassostreae</name>
    <dbReference type="NCBI Taxonomy" id="1763534"/>
    <lineage>
        <taxon>Bacteria</taxon>
        <taxon>Pseudomonadati</taxon>
        <taxon>Bacteroidota</taxon>
        <taxon>Flavobacteriia</taxon>
        <taxon>Flavobacteriales</taxon>
        <taxon>Flavobacteriaceae</taxon>
        <taxon>Flavobacterium</taxon>
    </lineage>
</organism>
<dbReference type="Proteomes" id="UP000093510">
    <property type="component" value="Unassembled WGS sequence"/>
</dbReference>
<accession>A0A1B9E989</accession>
<dbReference type="STRING" id="1763534.GCA_001831475_02033"/>
<evidence type="ECO:0000259" key="2">
    <source>
        <dbReference type="Pfam" id="PF07853"/>
    </source>
</evidence>
<protein>
    <recommendedName>
        <fullName evidence="2">DUF1648 domain-containing protein</fullName>
    </recommendedName>
</protein>
<dbReference type="InterPro" id="IPR026272">
    <property type="entry name" value="SdpI"/>
</dbReference>
<feature type="transmembrane region" description="Helical" evidence="1">
    <location>
        <begin position="117"/>
        <end position="133"/>
    </location>
</feature>
<keyword evidence="1" id="KW-1133">Transmembrane helix</keyword>
<name>A0A1B9E989_9FLAO</name>